<keyword evidence="1" id="KW-0812">Transmembrane</keyword>
<dbReference type="AlphaFoldDB" id="A0A944GVW0"/>
<sequence length="236" mass="26045">MDKQEKVISKLDELLTELRAGRAESSASLAVHPVRSPKLSIISRIIIILLFISAAVSAGVWYVKGSTGKAESTVFIEQVHGLATLATAEAHVKVILEQEDNELFGEKINFNIPGTKRELLLIVPATVIAGVDLQDIDQANMKVDEENKVVEIVLPKAEFVQQPSIKMDEVRTFSDEGLLRGKLNWDQGFDLAALAQEKIMQEAIDAGILQKAEENAETVLKEFFGHLGYKVIINRL</sequence>
<keyword evidence="3" id="KW-1185">Reference proteome</keyword>
<dbReference type="InterPro" id="IPR025324">
    <property type="entry name" value="DUF4230"/>
</dbReference>
<comment type="caution">
    <text evidence="2">The sequence shown here is derived from an EMBL/GenBank/DDBJ whole genome shotgun (WGS) entry which is preliminary data.</text>
</comment>
<keyword evidence="1" id="KW-1133">Transmembrane helix</keyword>
<gene>
    <name evidence="2" type="ORF">DYI25_06195</name>
</gene>
<evidence type="ECO:0000313" key="2">
    <source>
        <dbReference type="EMBL" id="MBS8264022.1"/>
    </source>
</evidence>
<organism evidence="2 3">
    <name type="scientific">Mesobacillus boroniphilus</name>
    <dbReference type="NCBI Taxonomy" id="308892"/>
    <lineage>
        <taxon>Bacteria</taxon>
        <taxon>Bacillati</taxon>
        <taxon>Bacillota</taxon>
        <taxon>Bacilli</taxon>
        <taxon>Bacillales</taxon>
        <taxon>Bacillaceae</taxon>
        <taxon>Mesobacillus</taxon>
    </lineage>
</organism>
<keyword evidence="1" id="KW-0472">Membrane</keyword>
<reference evidence="2 3" key="1">
    <citation type="journal article" date="2021" name="Microorganisms">
        <title>Bacterial Dimethylsulfoniopropionate Biosynthesis in the East China Sea.</title>
        <authorList>
            <person name="Liu J."/>
            <person name="Zhang Y."/>
            <person name="Liu J."/>
            <person name="Zhong H."/>
            <person name="Williams B.T."/>
            <person name="Zheng Y."/>
            <person name="Curson A.R.J."/>
            <person name="Sun C."/>
            <person name="Sun H."/>
            <person name="Song D."/>
            <person name="Wagner Mackenzie B."/>
            <person name="Bermejo Martinez A."/>
            <person name="Todd J.D."/>
            <person name="Zhang X.H."/>
        </authorList>
    </citation>
    <scope>NUCLEOTIDE SEQUENCE [LARGE SCALE GENOMIC DNA]</scope>
    <source>
        <strain evidence="2 3">ESS08</strain>
    </source>
</reference>
<evidence type="ECO:0000313" key="3">
    <source>
        <dbReference type="Proteomes" id="UP000761411"/>
    </source>
</evidence>
<protein>
    <submittedName>
        <fullName evidence="2">DUF4230 domain-containing protein</fullName>
    </submittedName>
</protein>
<dbReference type="RefSeq" id="WP_213367541.1">
    <property type="nucleotide sequence ID" value="NZ_QTKX01000001.1"/>
</dbReference>
<evidence type="ECO:0000256" key="1">
    <source>
        <dbReference type="SAM" id="Phobius"/>
    </source>
</evidence>
<feature type="transmembrane region" description="Helical" evidence="1">
    <location>
        <begin position="45"/>
        <end position="63"/>
    </location>
</feature>
<dbReference type="Pfam" id="PF14014">
    <property type="entry name" value="DUF4230"/>
    <property type="match status" value="1"/>
</dbReference>
<name>A0A944GVW0_9BACI</name>
<accession>A0A944GVW0</accession>
<dbReference type="Proteomes" id="UP000761411">
    <property type="component" value="Unassembled WGS sequence"/>
</dbReference>
<dbReference type="EMBL" id="QTKX01000001">
    <property type="protein sequence ID" value="MBS8264022.1"/>
    <property type="molecule type" value="Genomic_DNA"/>
</dbReference>
<proteinExistence type="predicted"/>